<gene>
    <name evidence="1" type="ORF">I79_023317</name>
</gene>
<dbReference type="PANTHER" id="PTHR38493">
    <property type="entry name" value="CHROMOSOME 1 OPEN READING FRAME 167"/>
    <property type="match status" value="1"/>
</dbReference>
<dbReference type="InParanoid" id="G3IHM5"/>
<dbReference type="InterPro" id="IPR031473">
    <property type="entry name" value="DUF4684"/>
</dbReference>
<organism evidence="1 2">
    <name type="scientific">Cricetulus griseus</name>
    <name type="common">Chinese hamster</name>
    <name type="synonym">Cricetulus barabensis griseus</name>
    <dbReference type="NCBI Taxonomy" id="10029"/>
    <lineage>
        <taxon>Eukaryota</taxon>
        <taxon>Metazoa</taxon>
        <taxon>Chordata</taxon>
        <taxon>Craniata</taxon>
        <taxon>Vertebrata</taxon>
        <taxon>Euteleostomi</taxon>
        <taxon>Mammalia</taxon>
        <taxon>Eutheria</taxon>
        <taxon>Euarchontoglires</taxon>
        <taxon>Glires</taxon>
        <taxon>Rodentia</taxon>
        <taxon>Myomorpha</taxon>
        <taxon>Muroidea</taxon>
        <taxon>Cricetidae</taxon>
        <taxon>Cricetinae</taxon>
        <taxon>Cricetulus</taxon>
    </lineage>
</organism>
<evidence type="ECO:0000313" key="2">
    <source>
        <dbReference type="Proteomes" id="UP000001075"/>
    </source>
</evidence>
<dbReference type="AlphaFoldDB" id="G3IHM5"/>
<sequence>MEPRPATRCKENVPPKTMTVLGPGNKALGILVPGTTTSYCLETVVQAQQLPQEPDPCSLWEACQRLALHRVLLLWRTRLYQHQQAVSFFQGMQKRALQHILSQWHLRAWGPEPPSSSMETMLALQPWGNSPRGEAWLGLGTSGGPLEKRQGLCLLPWQVQVQQTQNAVRLYRRTLQRRVLEAWMQLAGQAHIHRADVTHCWWRLQCLFRTRWVQWLSTPLRWWLEPQTQAQNMDFRHWLRLANRGCLLQLDTPNFLIEVR</sequence>
<name>G3IHM5_CRIGR</name>
<accession>G3IHM5</accession>
<dbReference type="Proteomes" id="UP000001075">
    <property type="component" value="Unassembled WGS sequence"/>
</dbReference>
<evidence type="ECO:0000313" key="1">
    <source>
        <dbReference type="EMBL" id="EGW12942.1"/>
    </source>
</evidence>
<proteinExistence type="predicted"/>
<dbReference type="PANTHER" id="PTHR38493:SF1">
    <property type="entry name" value="SFI1 SPINDLE BODY DOMAIN-CONTAINING PROTEIN"/>
    <property type="match status" value="1"/>
</dbReference>
<dbReference type="EMBL" id="JH002813">
    <property type="protein sequence ID" value="EGW12942.1"/>
    <property type="molecule type" value="Genomic_DNA"/>
</dbReference>
<protein>
    <submittedName>
        <fullName evidence="1">Uncharacterized protein C1orf167</fullName>
    </submittedName>
</protein>
<reference evidence="2" key="1">
    <citation type="journal article" date="2011" name="Nat. Biotechnol.">
        <title>The genomic sequence of the Chinese hamster ovary (CHO)-K1 cell line.</title>
        <authorList>
            <person name="Xu X."/>
            <person name="Nagarajan H."/>
            <person name="Lewis N.E."/>
            <person name="Pan S."/>
            <person name="Cai Z."/>
            <person name="Liu X."/>
            <person name="Chen W."/>
            <person name="Xie M."/>
            <person name="Wang W."/>
            <person name="Hammond S."/>
            <person name="Andersen M.R."/>
            <person name="Neff N."/>
            <person name="Passarelli B."/>
            <person name="Koh W."/>
            <person name="Fan H.C."/>
            <person name="Wang J."/>
            <person name="Gui Y."/>
            <person name="Lee K.H."/>
            <person name="Betenbaugh M.J."/>
            <person name="Quake S.R."/>
            <person name="Famili I."/>
            <person name="Palsson B.O."/>
            <person name="Wang J."/>
        </authorList>
    </citation>
    <scope>NUCLEOTIDE SEQUENCE [LARGE SCALE GENOMIC DNA]</scope>
    <source>
        <strain evidence="2">CHO K1 cell line</strain>
    </source>
</reference>